<dbReference type="GO" id="GO:0000785">
    <property type="term" value="C:chromatin"/>
    <property type="evidence" value="ECO:0007669"/>
    <property type="project" value="InterPro"/>
</dbReference>
<dbReference type="GO" id="GO:0005634">
    <property type="term" value="C:nucleus"/>
    <property type="evidence" value="ECO:0007669"/>
    <property type="project" value="UniProtKB-SubCell"/>
</dbReference>
<accession>A0A9L0S8F8</accession>
<dbReference type="GO" id="GO:0031492">
    <property type="term" value="F:nucleosomal DNA binding"/>
    <property type="evidence" value="ECO:0007669"/>
    <property type="project" value="InterPro"/>
</dbReference>
<keyword evidence="7" id="KW-1185">Reference proteome</keyword>
<evidence type="ECO:0000256" key="5">
    <source>
        <dbReference type="SAM" id="MobiDB-lite"/>
    </source>
</evidence>
<dbReference type="Proteomes" id="UP000002281">
    <property type="component" value="Chromosome 7"/>
</dbReference>
<comment type="subcellular location">
    <subcellularLocation>
        <location evidence="1">Nucleus</location>
    </subcellularLocation>
</comment>
<sequence length="62" mass="6593">MPKGKASSTKRAVKEEPKRGSVTLSAKPAPAKVDKSSDRKVQSVVLVSLVVQSRGIFLSTIL</sequence>
<evidence type="ECO:0000256" key="1">
    <source>
        <dbReference type="ARBA" id="ARBA00004123"/>
    </source>
</evidence>
<feature type="compositionally biased region" description="Polar residues" evidence="5">
    <location>
        <begin position="1"/>
        <end position="10"/>
    </location>
</feature>
<dbReference type="Pfam" id="PF01101">
    <property type="entry name" value="HMG14_17"/>
    <property type="match status" value="1"/>
</dbReference>
<name>A0A9L0S8F8_HORSE</name>
<keyword evidence="3" id="KW-0238">DNA-binding</keyword>
<reference evidence="6" key="3">
    <citation type="submission" date="2025-09" db="UniProtKB">
        <authorList>
            <consortium name="Ensembl"/>
        </authorList>
    </citation>
    <scope>IDENTIFICATION</scope>
    <source>
        <strain evidence="6">Thoroughbred</strain>
    </source>
</reference>
<evidence type="ECO:0000313" key="6">
    <source>
        <dbReference type="Ensembl" id="ENSECAP00000070438.1"/>
    </source>
</evidence>
<evidence type="ECO:0000256" key="4">
    <source>
        <dbReference type="ARBA" id="ARBA00023242"/>
    </source>
</evidence>
<protein>
    <submittedName>
        <fullName evidence="6">Uncharacterized protein</fullName>
    </submittedName>
</protein>
<reference evidence="6" key="2">
    <citation type="submission" date="2025-08" db="UniProtKB">
        <authorList>
            <consortium name="Ensembl"/>
        </authorList>
    </citation>
    <scope>IDENTIFICATION</scope>
    <source>
        <strain evidence="6">Thoroughbred</strain>
    </source>
</reference>
<keyword evidence="4" id="KW-0539">Nucleus</keyword>
<dbReference type="Ensembl" id="ENSECAT00000089780.1">
    <property type="protein sequence ID" value="ENSECAP00000070438.1"/>
    <property type="gene ID" value="ENSECAG00000047916.1"/>
</dbReference>
<organism evidence="6 7">
    <name type="scientific">Equus caballus</name>
    <name type="common">Horse</name>
    <dbReference type="NCBI Taxonomy" id="9796"/>
    <lineage>
        <taxon>Eukaryota</taxon>
        <taxon>Metazoa</taxon>
        <taxon>Chordata</taxon>
        <taxon>Craniata</taxon>
        <taxon>Vertebrata</taxon>
        <taxon>Euteleostomi</taxon>
        <taxon>Mammalia</taxon>
        <taxon>Eutheria</taxon>
        <taxon>Laurasiatheria</taxon>
        <taxon>Perissodactyla</taxon>
        <taxon>Equidae</taxon>
        <taxon>Equus</taxon>
    </lineage>
</organism>
<dbReference type="AlphaFoldDB" id="A0A9L0S8F8"/>
<comment type="similarity">
    <text evidence="2">Belongs to the HMGN family.</text>
</comment>
<proteinExistence type="inferred from homology"/>
<evidence type="ECO:0000313" key="7">
    <source>
        <dbReference type="Proteomes" id="UP000002281"/>
    </source>
</evidence>
<feature type="region of interest" description="Disordered" evidence="5">
    <location>
        <begin position="1"/>
        <end position="35"/>
    </location>
</feature>
<dbReference type="InterPro" id="IPR000079">
    <property type="entry name" value="HMGN_fam"/>
</dbReference>
<evidence type="ECO:0000256" key="3">
    <source>
        <dbReference type="ARBA" id="ARBA00023125"/>
    </source>
</evidence>
<evidence type="ECO:0000256" key="2">
    <source>
        <dbReference type="ARBA" id="ARBA00007696"/>
    </source>
</evidence>
<reference evidence="6 7" key="1">
    <citation type="journal article" date="2009" name="Science">
        <title>Genome sequence, comparative analysis, and population genetics of the domestic horse.</title>
        <authorList>
            <consortium name="Broad Institute Genome Sequencing Platform"/>
            <consortium name="Broad Institute Whole Genome Assembly Team"/>
            <person name="Wade C.M."/>
            <person name="Giulotto E."/>
            <person name="Sigurdsson S."/>
            <person name="Zoli M."/>
            <person name="Gnerre S."/>
            <person name="Imsland F."/>
            <person name="Lear T.L."/>
            <person name="Adelson D.L."/>
            <person name="Bailey E."/>
            <person name="Bellone R.R."/>
            <person name="Bloecker H."/>
            <person name="Distl O."/>
            <person name="Edgar R.C."/>
            <person name="Garber M."/>
            <person name="Leeb T."/>
            <person name="Mauceli E."/>
            <person name="MacLeod J.N."/>
            <person name="Penedo M.C.T."/>
            <person name="Raison J.M."/>
            <person name="Sharpe T."/>
            <person name="Vogel J."/>
            <person name="Andersson L."/>
            <person name="Antczak D.F."/>
            <person name="Biagi T."/>
            <person name="Binns M.M."/>
            <person name="Chowdhary B.P."/>
            <person name="Coleman S.J."/>
            <person name="Della Valle G."/>
            <person name="Fryc S."/>
            <person name="Guerin G."/>
            <person name="Hasegawa T."/>
            <person name="Hill E.W."/>
            <person name="Jurka J."/>
            <person name="Kiialainen A."/>
            <person name="Lindgren G."/>
            <person name="Liu J."/>
            <person name="Magnani E."/>
            <person name="Mickelson J.R."/>
            <person name="Murray J."/>
            <person name="Nergadze S.G."/>
            <person name="Onofrio R."/>
            <person name="Pedroni S."/>
            <person name="Piras M.F."/>
            <person name="Raudsepp T."/>
            <person name="Rocchi M."/>
            <person name="Roeed K.H."/>
            <person name="Ryder O.A."/>
            <person name="Searle S."/>
            <person name="Skow L."/>
            <person name="Swinburne J.E."/>
            <person name="Syvaenen A.C."/>
            <person name="Tozaki T."/>
            <person name="Valberg S.J."/>
            <person name="Vaudin M."/>
            <person name="White J.R."/>
            <person name="Zody M.C."/>
            <person name="Lander E.S."/>
            <person name="Lindblad-Toh K."/>
        </authorList>
    </citation>
    <scope>NUCLEOTIDE SEQUENCE [LARGE SCALE GENOMIC DNA]</scope>
    <source>
        <strain evidence="6 7">Thoroughbred</strain>
    </source>
</reference>